<accession>A0ACA9K565</accession>
<proteinExistence type="predicted"/>
<sequence>MEGDSEEDIDSRDSQQSSDDEAGDRSPVSDDGYVGLDSEVPNSFAFANANVVPANAVSSSRKLADDCKTYDIVPYVAAIHSCHIHSLAATRNMRWVFTGGDDGFIRKYDFFASISGKTLLTQNQKHTQVESVQKAGVILSYWENEEIPLPSAAPAKSEKANGTAEEGTTQVTQEPPMPELKSSPVYSLAVQSEAIWLLSGLESGAINLFTVRHEEGKCHHVMRQHKSPVSVLRIAHDETSFVSGSWDRTVLSWDLNVGQVVREFTGHNSQISSVEFRPITSSSAKTSMQSSPEPFDPLFDELEETLTHSNDVLLTTSIDGNCFVWDKRVANSIPRKMPPPEKTPPWCLSVRDCSFGSQIDMLM</sequence>
<dbReference type="Proteomes" id="UP000789525">
    <property type="component" value="Unassembled WGS sequence"/>
</dbReference>
<organism evidence="1 2">
    <name type="scientific">Acaulospora colombiana</name>
    <dbReference type="NCBI Taxonomy" id="27376"/>
    <lineage>
        <taxon>Eukaryota</taxon>
        <taxon>Fungi</taxon>
        <taxon>Fungi incertae sedis</taxon>
        <taxon>Mucoromycota</taxon>
        <taxon>Glomeromycotina</taxon>
        <taxon>Glomeromycetes</taxon>
        <taxon>Diversisporales</taxon>
        <taxon>Acaulosporaceae</taxon>
        <taxon>Acaulospora</taxon>
    </lineage>
</organism>
<evidence type="ECO:0000313" key="2">
    <source>
        <dbReference type="Proteomes" id="UP000789525"/>
    </source>
</evidence>
<dbReference type="EMBL" id="CAJVPT010000925">
    <property type="protein sequence ID" value="CAG8453137.1"/>
    <property type="molecule type" value="Genomic_DNA"/>
</dbReference>
<evidence type="ECO:0000313" key="1">
    <source>
        <dbReference type="EMBL" id="CAG8453137.1"/>
    </source>
</evidence>
<keyword evidence="2" id="KW-1185">Reference proteome</keyword>
<reference evidence="1" key="1">
    <citation type="submission" date="2021-06" db="EMBL/GenBank/DDBJ databases">
        <authorList>
            <person name="Kallberg Y."/>
            <person name="Tangrot J."/>
            <person name="Rosling A."/>
        </authorList>
    </citation>
    <scope>NUCLEOTIDE SEQUENCE</scope>
    <source>
        <strain evidence="1">CL356</strain>
    </source>
</reference>
<comment type="caution">
    <text evidence="1">The sequence shown here is derived from an EMBL/GenBank/DDBJ whole genome shotgun (WGS) entry which is preliminary data.</text>
</comment>
<protein>
    <submittedName>
        <fullName evidence="1">7735_t:CDS:1</fullName>
    </submittedName>
</protein>
<gene>
    <name evidence="1" type="ORF">ACOLOM_LOCUS843</name>
</gene>
<name>A0ACA9K565_9GLOM</name>